<reference evidence="4 5" key="1">
    <citation type="journal article" date="2016" name="Nat. Commun.">
        <title>Thousands of microbial genomes shed light on interconnected biogeochemical processes in an aquifer system.</title>
        <authorList>
            <person name="Anantharaman K."/>
            <person name="Brown C.T."/>
            <person name="Hug L.A."/>
            <person name="Sharon I."/>
            <person name="Castelle C.J."/>
            <person name="Probst A.J."/>
            <person name="Thomas B.C."/>
            <person name="Singh A."/>
            <person name="Wilkins M.J."/>
            <person name="Karaoz U."/>
            <person name="Brodie E.L."/>
            <person name="Williams K.H."/>
            <person name="Hubbard S.S."/>
            <person name="Banfield J.F."/>
        </authorList>
    </citation>
    <scope>NUCLEOTIDE SEQUENCE [LARGE SCALE GENOMIC DNA]</scope>
</reference>
<comment type="similarity">
    <text evidence="1">Belongs to the transferase hexapeptide repeat family.</text>
</comment>
<evidence type="ECO:0000313" key="5">
    <source>
        <dbReference type="Proteomes" id="UP000176404"/>
    </source>
</evidence>
<keyword evidence="3" id="KW-0677">Repeat</keyword>
<dbReference type="Proteomes" id="UP000176404">
    <property type="component" value="Unassembled WGS sequence"/>
</dbReference>
<dbReference type="AlphaFoldDB" id="A0A1F8B5Y1"/>
<dbReference type="GO" id="GO:0005829">
    <property type="term" value="C:cytosol"/>
    <property type="evidence" value="ECO:0007669"/>
    <property type="project" value="TreeGrafter"/>
</dbReference>
<dbReference type="Gene3D" id="2.160.10.10">
    <property type="entry name" value="Hexapeptide repeat proteins"/>
    <property type="match status" value="1"/>
</dbReference>
<gene>
    <name evidence="4" type="ORF">A2892_05505</name>
</gene>
<evidence type="ECO:0000256" key="1">
    <source>
        <dbReference type="ARBA" id="ARBA00007274"/>
    </source>
</evidence>
<dbReference type="GO" id="GO:0008374">
    <property type="term" value="F:O-acyltransferase activity"/>
    <property type="evidence" value="ECO:0007669"/>
    <property type="project" value="TreeGrafter"/>
</dbReference>
<dbReference type="PANTHER" id="PTHR23416">
    <property type="entry name" value="SIALIC ACID SYNTHASE-RELATED"/>
    <property type="match status" value="1"/>
</dbReference>
<sequence length="191" mass="20956">MLSFSKALSKALSRFYNWRFDLELFLIHQVSIHVPLASIRHLVFKLAGVKIGKGSTIHMGCKFFEPRGVTIGDDTKIGDNAFLDGRAPLSIGNHVDLASSVLIYNSEHDIESEEFKTKNAPVEIGDYVFIGPRVIILPGVKIGKGAVVAAGAVLTKDVPNYAVVGGVPANIIKRRVIKNLNYRLGRSRLFQ</sequence>
<protein>
    <recommendedName>
        <fullName evidence="6">Acetyltransferase</fullName>
    </recommendedName>
</protein>
<dbReference type="PANTHER" id="PTHR23416:SF23">
    <property type="entry name" value="ACETYLTRANSFERASE C18B11.09C-RELATED"/>
    <property type="match status" value="1"/>
</dbReference>
<dbReference type="STRING" id="1802517.A2892_05505"/>
<comment type="caution">
    <text evidence="4">The sequence shown here is derived from an EMBL/GenBank/DDBJ whole genome shotgun (WGS) entry which is preliminary data.</text>
</comment>
<accession>A0A1F8B5Y1</accession>
<dbReference type="EMBL" id="MGHD01000022">
    <property type="protein sequence ID" value="OGM59320.1"/>
    <property type="molecule type" value="Genomic_DNA"/>
</dbReference>
<dbReference type="SUPFAM" id="SSF51161">
    <property type="entry name" value="Trimeric LpxA-like enzymes"/>
    <property type="match status" value="1"/>
</dbReference>
<dbReference type="InterPro" id="IPR011004">
    <property type="entry name" value="Trimer_LpxA-like_sf"/>
</dbReference>
<dbReference type="InterPro" id="IPR051159">
    <property type="entry name" value="Hexapeptide_acetyltransf"/>
</dbReference>
<dbReference type="InterPro" id="IPR018357">
    <property type="entry name" value="Hexapep_transf_CS"/>
</dbReference>
<dbReference type="InterPro" id="IPR001451">
    <property type="entry name" value="Hexapep"/>
</dbReference>
<evidence type="ECO:0000256" key="2">
    <source>
        <dbReference type="ARBA" id="ARBA00022679"/>
    </source>
</evidence>
<dbReference type="CDD" id="cd04647">
    <property type="entry name" value="LbH_MAT_like"/>
    <property type="match status" value="1"/>
</dbReference>
<name>A0A1F8B5Y1_9BACT</name>
<dbReference type="PROSITE" id="PS00101">
    <property type="entry name" value="HEXAPEP_TRANSFERASES"/>
    <property type="match status" value="1"/>
</dbReference>
<evidence type="ECO:0000256" key="3">
    <source>
        <dbReference type="ARBA" id="ARBA00022737"/>
    </source>
</evidence>
<evidence type="ECO:0000313" key="4">
    <source>
        <dbReference type="EMBL" id="OGM59320.1"/>
    </source>
</evidence>
<organism evidence="4 5">
    <name type="scientific">Candidatus Woesebacteria bacterium RIFCSPLOWO2_01_FULL_39_10b</name>
    <dbReference type="NCBI Taxonomy" id="1802517"/>
    <lineage>
        <taxon>Bacteria</taxon>
        <taxon>Candidatus Woeseibacteriota</taxon>
    </lineage>
</organism>
<keyword evidence="2" id="KW-0808">Transferase</keyword>
<evidence type="ECO:0008006" key="6">
    <source>
        <dbReference type="Google" id="ProtNLM"/>
    </source>
</evidence>
<proteinExistence type="inferred from homology"/>
<dbReference type="Pfam" id="PF00132">
    <property type="entry name" value="Hexapep"/>
    <property type="match status" value="1"/>
</dbReference>